<dbReference type="Gene3D" id="3.30.420.150">
    <property type="entry name" value="Exopolyphosphatase. Domain 2"/>
    <property type="match status" value="1"/>
</dbReference>
<keyword evidence="3" id="KW-0378">Hydrolase</keyword>
<reference evidence="3 4" key="1">
    <citation type="journal article" date="2014" name="Front. Genet.">
        <title>Genome and metabolic network of "Candidatus Phaeomarinobacter ectocarpi" Ec32, a new candidate genus of Alphaproteobacteria frequently associated with brown algae.</title>
        <authorList>
            <person name="Dittami S.M."/>
            <person name="Barbeyron T."/>
            <person name="Boyen C."/>
            <person name="Cambefort J."/>
            <person name="Collet G."/>
            <person name="Delage L."/>
            <person name="Gobet A."/>
            <person name="Groisillier A."/>
            <person name="Leblanc C."/>
            <person name="Michel G."/>
            <person name="Scornet D."/>
            <person name="Siegel A."/>
            <person name="Tapia J.E."/>
            <person name="Tonon T."/>
        </authorList>
    </citation>
    <scope>NUCLEOTIDE SEQUENCE [LARGE SCALE GENOMIC DNA]</scope>
    <source>
        <strain evidence="3 4">Ec32</strain>
    </source>
</reference>
<sequence>MPTALKLREVPDLSEGVGIIDIGSNSVRLVVYADHRRTPIPIFNEKVLCGLGRTVGTTGQLDPAGIDRALAALARFRGLTRALGIANVDAVATAAVREASNGDYFIERAEHLCGTRISILSGQDEARYAAEGVLAGFPDADGIVGDLGGGSLELVDIANGRYGEGVTLPVGPLRLMDLSGNDIGKARKLVTDAFSKMDWKPEKSAKNFYAVGGNWRNLARMHMHGEDYPLRILQAYSVRKSEAVEIARLVSGQSAKSLERVPDISRKRLETLPYAALVLEKTLETIGASKMVISAYGVREGLLYARLTAEERRVDPLLSWSKGVGRRLGRFPEHGEELERFTAPLFKTGPLMTADKDERRLHQAACHLSDMAWRIHPDYRSQHVLTEILRAPMSGIDHAGRVYLGLAVANRYRSGLGTGDHDHVLALLNEDRTRRASAVGLALRLGHTISAGAPKLVTGFRLKPEPGMLTLLVPSAKRDLLGEAVAKRLSALARALGVEADIEVSDV</sequence>
<organism evidence="3 4">
    <name type="scientific">Candidatus Phaeomarinibacter ectocarpi</name>
    <dbReference type="NCBI Taxonomy" id="1458461"/>
    <lineage>
        <taxon>Bacteria</taxon>
        <taxon>Pseudomonadati</taxon>
        <taxon>Pseudomonadota</taxon>
        <taxon>Alphaproteobacteria</taxon>
        <taxon>Hyphomicrobiales</taxon>
        <taxon>Parvibaculaceae</taxon>
        <taxon>Candidatus Phaeomarinibacter</taxon>
    </lineage>
</organism>
<protein>
    <submittedName>
        <fullName evidence="3">Exopolyphosphatase</fullName>
        <ecNumber evidence="3">3.6.1.11</ecNumber>
    </submittedName>
</protein>
<dbReference type="Pfam" id="PF02541">
    <property type="entry name" value="Ppx-GppA"/>
    <property type="match status" value="1"/>
</dbReference>
<dbReference type="PANTHER" id="PTHR30005">
    <property type="entry name" value="EXOPOLYPHOSPHATASE"/>
    <property type="match status" value="1"/>
</dbReference>
<dbReference type="Gene3D" id="3.30.420.40">
    <property type="match status" value="1"/>
</dbReference>
<dbReference type="KEGG" id="pect:BN1012_Phect2685"/>
<name>X5MAJ5_9HYPH</name>
<dbReference type="SUPFAM" id="SSF53067">
    <property type="entry name" value="Actin-like ATPase domain"/>
    <property type="match status" value="2"/>
</dbReference>
<dbReference type="HOGENOM" id="CLU_025908_4_2_5"/>
<dbReference type="CDD" id="cd24052">
    <property type="entry name" value="ASKHA_NBD_HpPPX-GppA-like"/>
    <property type="match status" value="1"/>
</dbReference>
<evidence type="ECO:0000313" key="4">
    <source>
        <dbReference type="Proteomes" id="UP000032160"/>
    </source>
</evidence>
<dbReference type="InterPro" id="IPR003695">
    <property type="entry name" value="Ppx_GppA_N"/>
</dbReference>
<dbReference type="InterPro" id="IPR048951">
    <property type="entry name" value="Ppx_C"/>
</dbReference>
<dbReference type="Gene3D" id="1.10.3210.10">
    <property type="entry name" value="Hypothetical protein af1432"/>
    <property type="match status" value="1"/>
</dbReference>
<keyword evidence="4" id="KW-1185">Reference proteome</keyword>
<dbReference type="Proteomes" id="UP000032160">
    <property type="component" value="Chromosome I"/>
</dbReference>
<evidence type="ECO:0000313" key="3">
    <source>
        <dbReference type="EMBL" id="CDO60898.1"/>
    </source>
</evidence>
<dbReference type="OrthoDB" id="3698573at2"/>
<dbReference type="EC" id="3.6.1.11" evidence="3"/>
<dbReference type="SUPFAM" id="SSF109604">
    <property type="entry name" value="HD-domain/PDEase-like"/>
    <property type="match status" value="1"/>
</dbReference>
<dbReference type="PATRIC" id="fig|1458461.3.peg.2691"/>
<accession>X5MAJ5</accession>
<dbReference type="EMBL" id="HG966617">
    <property type="protein sequence ID" value="CDO60898.1"/>
    <property type="molecule type" value="Genomic_DNA"/>
</dbReference>
<dbReference type="GO" id="GO:0004309">
    <property type="term" value="F:exopolyphosphatase activity"/>
    <property type="evidence" value="ECO:0007669"/>
    <property type="project" value="UniProtKB-EC"/>
</dbReference>
<dbReference type="AlphaFoldDB" id="X5MAJ5"/>
<dbReference type="RefSeq" id="WP_043948833.1">
    <property type="nucleotide sequence ID" value="NZ_HG966617.1"/>
</dbReference>
<feature type="domain" description="Exopolyphosphatase C-terminal" evidence="2">
    <location>
        <begin position="330"/>
        <end position="499"/>
    </location>
</feature>
<dbReference type="InterPro" id="IPR043129">
    <property type="entry name" value="ATPase_NBD"/>
</dbReference>
<dbReference type="Pfam" id="PF21697">
    <property type="entry name" value="Ppx_C"/>
    <property type="match status" value="1"/>
</dbReference>
<evidence type="ECO:0000259" key="2">
    <source>
        <dbReference type="Pfam" id="PF21697"/>
    </source>
</evidence>
<feature type="domain" description="Ppx/GppA phosphatase N-terminal" evidence="1">
    <location>
        <begin position="33"/>
        <end position="308"/>
    </location>
</feature>
<dbReference type="InterPro" id="IPR050273">
    <property type="entry name" value="GppA/Ppx_hydrolase"/>
</dbReference>
<gene>
    <name evidence="3" type="ORF">BN1012_Phect2685</name>
</gene>
<evidence type="ECO:0000259" key="1">
    <source>
        <dbReference type="Pfam" id="PF02541"/>
    </source>
</evidence>
<dbReference type="PANTHER" id="PTHR30005:SF0">
    <property type="entry name" value="RETROGRADE REGULATION PROTEIN 2"/>
    <property type="match status" value="1"/>
</dbReference>
<dbReference type="STRING" id="1458461.BN1012_Phect2685"/>
<proteinExistence type="predicted"/>